<comment type="caution">
    <text evidence="10">The sequence shown here is derived from an EMBL/GenBank/DDBJ whole genome shotgun (WGS) entry which is preliminary data.</text>
</comment>
<proteinExistence type="inferred from homology"/>
<dbReference type="InterPro" id="IPR017853">
    <property type="entry name" value="GH"/>
</dbReference>
<dbReference type="GO" id="GO:0046556">
    <property type="term" value="F:alpha-L-arabinofuranosidase activity"/>
    <property type="evidence" value="ECO:0007669"/>
    <property type="project" value="UniProtKB-EC"/>
</dbReference>
<comment type="similarity">
    <text evidence="2">Belongs to the glycosyl hydrolase 51 family.</text>
</comment>
<keyword evidence="5 10" id="KW-0378">Hydrolase</keyword>
<dbReference type="SUPFAM" id="SSF51445">
    <property type="entry name" value="(Trans)glycosidases"/>
    <property type="match status" value="1"/>
</dbReference>
<name>A0ABT2EJL9_9BACT</name>
<dbReference type="Gene3D" id="2.60.40.1180">
    <property type="entry name" value="Golgi alpha-mannosidase II"/>
    <property type="match status" value="1"/>
</dbReference>
<comment type="catalytic activity">
    <reaction evidence="1">
        <text>Hydrolysis of terminal non-reducing alpha-L-arabinofuranoside residues in alpha-L-arabinosides.</text>
        <dbReference type="EC" id="3.2.1.55"/>
    </reaction>
</comment>
<dbReference type="PROSITE" id="PS51257">
    <property type="entry name" value="PROKAR_LIPOPROTEIN"/>
    <property type="match status" value="1"/>
</dbReference>
<dbReference type="Proteomes" id="UP001204798">
    <property type="component" value="Unassembled WGS sequence"/>
</dbReference>
<dbReference type="InterPro" id="IPR055235">
    <property type="entry name" value="ASD1_cat"/>
</dbReference>
<keyword evidence="8" id="KW-0732">Signal</keyword>
<gene>
    <name evidence="10" type="ORF">M2350_000063</name>
</gene>
<organism evidence="10 11">
    <name type="scientific">Candidatus Fervidibacter sacchari</name>
    <dbReference type="NCBI Taxonomy" id="1448929"/>
    <lineage>
        <taxon>Bacteria</taxon>
        <taxon>Candidatus Fervidibacterota</taxon>
        <taxon>Candidatus Fervidibacter</taxon>
    </lineage>
</organism>
<evidence type="ECO:0000256" key="4">
    <source>
        <dbReference type="ARBA" id="ARBA00012670"/>
    </source>
</evidence>
<dbReference type="Gene3D" id="3.20.20.80">
    <property type="entry name" value="Glycosidases"/>
    <property type="match status" value="1"/>
</dbReference>
<feature type="chain" id="PRO_5047254546" description="non-reducing end alpha-L-arabinofuranosidase" evidence="8">
    <location>
        <begin position="21"/>
        <end position="680"/>
    </location>
</feature>
<keyword evidence="11" id="KW-1185">Reference proteome</keyword>
<dbReference type="InterPro" id="IPR013780">
    <property type="entry name" value="Glyco_hydro_b"/>
</dbReference>
<feature type="signal peptide" evidence="8">
    <location>
        <begin position="1"/>
        <end position="20"/>
    </location>
</feature>
<dbReference type="InterPro" id="IPR010720">
    <property type="entry name" value="Alpha-L-AF_C"/>
</dbReference>
<accession>A0ABT2EJL9</accession>
<evidence type="ECO:0000256" key="7">
    <source>
        <dbReference type="ARBA" id="ARBA00023295"/>
    </source>
</evidence>
<evidence type="ECO:0000256" key="3">
    <source>
        <dbReference type="ARBA" id="ARBA00011165"/>
    </source>
</evidence>
<dbReference type="PANTHER" id="PTHR43576">
    <property type="entry name" value="ALPHA-L-ARABINOFURANOSIDASE C-RELATED"/>
    <property type="match status" value="1"/>
</dbReference>
<evidence type="ECO:0000259" key="9">
    <source>
        <dbReference type="SMART" id="SM00813"/>
    </source>
</evidence>
<dbReference type="SUPFAM" id="SSF51011">
    <property type="entry name" value="Glycosyl hydrolase domain"/>
    <property type="match status" value="1"/>
</dbReference>
<reference evidence="10 11" key="1">
    <citation type="submission" date="2022-08" db="EMBL/GenBank/DDBJ databases">
        <title>Bacterial and archaeal communities from various locations to study Microbial Dark Matter (Phase II).</title>
        <authorList>
            <person name="Stepanauskas R."/>
        </authorList>
    </citation>
    <scope>NUCLEOTIDE SEQUENCE [LARGE SCALE GENOMIC DNA]</scope>
    <source>
        <strain evidence="10 11">PD1</strain>
    </source>
</reference>
<evidence type="ECO:0000313" key="11">
    <source>
        <dbReference type="Proteomes" id="UP001204798"/>
    </source>
</evidence>
<comment type="subunit">
    <text evidence="3">Homohexamer; trimer of dimers.</text>
</comment>
<evidence type="ECO:0000256" key="6">
    <source>
        <dbReference type="ARBA" id="ARBA00023277"/>
    </source>
</evidence>
<evidence type="ECO:0000256" key="8">
    <source>
        <dbReference type="SAM" id="SignalP"/>
    </source>
</evidence>
<dbReference type="Pfam" id="PF06964">
    <property type="entry name" value="Alpha-L-AF_C"/>
    <property type="match status" value="1"/>
</dbReference>
<dbReference type="RefSeq" id="WP_259091949.1">
    <property type="nucleotide sequence ID" value="NZ_CP130454.1"/>
</dbReference>
<dbReference type="SMART" id="SM00813">
    <property type="entry name" value="Alpha-L-AF_C"/>
    <property type="match status" value="1"/>
</dbReference>
<dbReference type="PANTHER" id="PTHR43576:SF2">
    <property type="entry name" value="INTRACELLULAR EXO-ALPHA-L-ARABINOFURANOSIDASE 2"/>
    <property type="match status" value="1"/>
</dbReference>
<evidence type="ECO:0000256" key="5">
    <source>
        <dbReference type="ARBA" id="ARBA00022801"/>
    </source>
</evidence>
<dbReference type="EMBL" id="JANUCP010000001">
    <property type="protein sequence ID" value="MCS3917666.1"/>
    <property type="molecule type" value="Genomic_DNA"/>
</dbReference>
<keyword evidence="7 10" id="KW-0326">Glycosidase</keyword>
<dbReference type="EC" id="3.2.1.55" evidence="4"/>
<evidence type="ECO:0000313" key="10">
    <source>
        <dbReference type="EMBL" id="MCS3917666.1"/>
    </source>
</evidence>
<feature type="domain" description="Alpha-L-arabinofuranosidase C-terminal" evidence="9">
    <location>
        <begin position="327"/>
        <end position="673"/>
    </location>
</feature>
<sequence>MNGAKMWLVLALLSGCLAFLKTSVTTTNRSIATIVVKPHKVLGKVNRMIFGNNQLGYQYDAWAYTTPEYADRGAGIWDPERNQPVPEMVRFARDIGMTTARYPGGCGSHLFNWKKAVGPVSERPKQRFGLPEFLKFCEAIGAVPVITVADYFGTPQDAADLVEYLNAPDDGKHPWAKLRAQDGRKEPWKVVWFEFGNETDHGAHKGMDDFGKGEKFTAEEYARRYRQYWQAMKAVDPSIKLGAVLTNDVTPQLSEWTKTVIKLTGDIADFYIHHAYIPHYYRNDGVPDAKTLFRIAFAGPRQLAAYYRELRRFIRQTTKRDIPLAITEFNGHFVQEKPVPYRFSLGCALVVAELLQVFMQPEFNIAHAQYWQFANEYWGMVKGYEPPYTLRPAYWVFGLYHRHFGDLLIDCQVECESYETEGGYGVLPARGKPTDFRLFPENLLPPQKWVLQDVQGVRHWEEPDGTLVVEILTDEDLNYYHAVKRMPAEPLIGYRVTAEIRTEGLEKSRGAQIQVGDGRGWLATKSAVLSPEVKSGSWQTVTADYITLPDTREIEIRVRRLEGAGSKGKIFVRNLKVQRFTPFNLGAVPIISAVASKSKDGKQVCVAIVNKNLDAPTDVRISGINARKVSAWTLTGQSVDETNEADPNSVRPVRLSDVIVKRNGIALTLPPHSFTVVVAE</sequence>
<keyword evidence="6" id="KW-0119">Carbohydrate metabolism</keyword>
<evidence type="ECO:0000256" key="2">
    <source>
        <dbReference type="ARBA" id="ARBA00007186"/>
    </source>
</evidence>
<dbReference type="Pfam" id="PF22848">
    <property type="entry name" value="ASD1_dom"/>
    <property type="match status" value="1"/>
</dbReference>
<protein>
    <recommendedName>
        <fullName evidence="4">non-reducing end alpha-L-arabinofuranosidase</fullName>
        <ecNumber evidence="4">3.2.1.55</ecNumber>
    </recommendedName>
</protein>
<evidence type="ECO:0000256" key="1">
    <source>
        <dbReference type="ARBA" id="ARBA00001462"/>
    </source>
</evidence>